<dbReference type="Pfam" id="PF01968">
    <property type="entry name" value="Hydantoinase_A"/>
    <property type="match status" value="1"/>
</dbReference>
<evidence type="ECO:0000259" key="1">
    <source>
        <dbReference type="Pfam" id="PF01968"/>
    </source>
</evidence>
<feature type="domain" description="Hydantoinase/oxoprolinase N-terminal" evidence="2">
    <location>
        <begin position="67"/>
        <end position="241"/>
    </location>
</feature>
<feature type="domain" description="Acetophenone carboxylase-like C-terminal" evidence="3">
    <location>
        <begin position="606"/>
        <end position="744"/>
    </location>
</feature>
<sequence length="768" mass="81136">MAHRQWTGDAPVLRLHVGLEDPQDPIAHLAQAPAARCAGTLTPASEYLFSMSSKSNSFSVAPDPRVRVAVDVGGTFTDVVLLRGAEKHTLKVLTTPAAPEQAVLGGVQEVLQQAGIGWADVDLLILGTTLATNALIERKGASTALLTTHGFRDLVEIGLEDRFAQYDVFLDKPAPLVPRHWRHGVVERVDAAGRVITPLDEAQVAVLAKQLLADGIESVAVCFLHGYANPAHERRVRELLGQHAPGLWVSLASDVCPEIREYERLSTISANAYVQPQVAGYLRRLQEGASARGLRAEPFLMTSGGAITTLQAGIDEPVRLVESGPAGGAVLARQVAEQIGATRALSFDMGGTTAKICFIDDYQPQISRSFEFGRVHRHLKGSGLPIRIPVIEMVEIGAGGGSIARVNHLGVVQVGPDSAGSAPGPAAYGLGGEQPTVTDAHVALGTIDPARFAVGKVRLDPQRARDTLLQGLTAQTGLDVETAAQAVVEIVTENMANAARVHASELGKAAEESTLIAFGGAAPLHAALLARKLGIARLVIPNSAGVGSALGFLWAPVAYQTVRSLAQRLDRIDHAAVDKLLIELTATADDVVLRAAPGAALVRHRQAFMRYAGQGHEIPVELPEGPFDATASKALHRRFEERYAALYGRSLPHIAAEAVSWSVAVEAGGRAAPEPDEVAADTGRAAPSGTRRLYDADAGRWAEVPVYERTALGVGEWIEGPALIVEDETTTHVIAGFEARISKLGALVLNDTTAVQLDHAEAAEAVPA</sequence>
<dbReference type="InterPro" id="IPR049517">
    <property type="entry name" value="ACX-like_C"/>
</dbReference>
<dbReference type="GO" id="GO:0006749">
    <property type="term" value="P:glutathione metabolic process"/>
    <property type="evidence" value="ECO:0007669"/>
    <property type="project" value="TreeGrafter"/>
</dbReference>
<dbReference type="PANTHER" id="PTHR11365:SF23">
    <property type="entry name" value="HYPOTHETICAL 5-OXOPROLINASE (EUROFUNG)-RELATED"/>
    <property type="match status" value="1"/>
</dbReference>
<dbReference type="EC" id="3.5.2.14" evidence="4"/>
<accession>A0AAW8EJI3</accession>
<organism evidence="4 5">
    <name type="scientific">Variovorax paradoxus</name>
    <dbReference type="NCBI Taxonomy" id="34073"/>
    <lineage>
        <taxon>Bacteria</taxon>
        <taxon>Pseudomonadati</taxon>
        <taxon>Pseudomonadota</taxon>
        <taxon>Betaproteobacteria</taxon>
        <taxon>Burkholderiales</taxon>
        <taxon>Comamonadaceae</taxon>
        <taxon>Variovorax</taxon>
    </lineage>
</organism>
<dbReference type="GO" id="GO:0047423">
    <property type="term" value="F:N-methylhydantoinase (ATP-hydrolyzing) activity"/>
    <property type="evidence" value="ECO:0007669"/>
    <property type="project" value="UniProtKB-EC"/>
</dbReference>
<reference evidence="4" key="1">
    <citation type="submission" date="2023-07" db="EMBL/GenBank/DDBJ databases">
        <title>Sorghum-associated microbial communities from plants grown in Nebraska, USA.</title>
        <authorList>
            <person name="Schachtman D."/>
        </authorList>
    </citation>
    <scope>NUCLEOTIDE SEQUENCE</scope>
    <source>
        <strain evidence="4">DS3315</strain>
    </source>
</reference>
<dbReference type="RefSeq" id="WP_018904245.1">
    <property type="nucleotide sequence ID" value="NZ_CAXUQE020000002.1"/>
</dbReference>
<dbReference type="EMBL" id="JAUSRV010000008">
    <property type="protein sequence ID" value="MDP9972126.1"/>
    <property type="molecule type" value="Genomic_DNA"/>
</dbReference>
<dbReference type="Pfam" id="PF05378">
    <property type="entry name" value="Hydant_A_N"/>
    <property type="match status" value="1"/>
</dbReference>
<comment type="caution">
    <text evidence="4">The sequence shown here is derived from an EMBL/GenBank/DDBJ whole genome shotgun (WGS) entry which is preliminary data.</text>
</comment>
<proteinExistence type="predicted"/>
<dbReference type="InterPro" id="IPR043129">
    <property type="entry name" value="ATPase_NBD"/>
</dbReference>
<dbReference type="InterPro" id="IPR008040">
    <property type="entry name" value="Hydant_A_N"/>
</dbReference>
<dbReference type="Proteomes" id="UP001224845">
    <property type="component" value="Unassembled WGS sequence"/>
</dbReference>
<dbReference type="Pfam" id="PF19278">
    <property type="entry name" value="Hydant_A_C"/>
    <property type="match status" value="1"/>
</dbReference>
<dbReference type="AlphaFoldDB" id="A0AAW8EJI3"/>
<evidence type="ECO:0000259" key="2">
    <source>
        <dbReference type="Pfam" id="PF05378"/>
    </source>
</evidence>
<protein>
    <submittedName>
        <fullName evidence="4">N-methylhydantoinase A</fullName>
        <ecNumber evidence="4">3.5.2.14</ecNumber>
    </submittedName>
</protein>
<name>A0AAW8EJI3_VARPD</name>
<evidence type="ECO:0000259" key="3">
    <source>
        <dbReference type="Pfam" id="PF19278"/>
    </source>
</evidence>
<dbReference type="InterPro" id="IPR002821">
    <property type="entry name" value="Hydantoinase_A"/>
</dbReference>
<dbReference type="GO" id="GO:0005829">
    <property type="term" value="C:cytosol"/>
    <property type="evidence" value="ECO:0007669"/>
    <property type="project" value="TreeGrafter"/>
</dbReference>
<dbReference type="SUPFAM" id="SSF53067">
    <property type="entry name" value="Actin-like ATPase domain"/>
    <property type="match status" value="1"/>
</dbReference>
<gene>
    <name evidence="4" type="ORF">J2W39_003368</name>
</gene>
<evidence type="ECO:0000313" key="5">
    <source>
        <dbReference type="Proteomes" id="UP001224845"/>
    </source>
</evidence>
<dbReference type="PANTHER" id="PTHR11365">
    <property type="entry name" value="5-OXOPROLINASE RELATED"/>
    <property type="match status" value="1"/>
</dbReference>
<keyword evidence="4" id="KW-0378">Hydrolase</keyword>
<dbReference type="GO" id="GO:0017168">
    <property type="term" value="F:5-oxoprolinase (ATP-hydrolyzing) activity"/>
    <property type="evidence" value="ECO:0007669"/>
    <property type="project" value="TreeGrafter"/>
</dbReference>
<dbReference type="InterPro" id="IPR045079">
    <property type="entry name" value="Oxoprolinase-like"/>
</dbReference>
<feature type="domain" description="Hydantoinase A/oxoprolinase" evidence="1">
    <location>
        <begin position="264"/>
        <end position="559"/>
    </location>
</feature>
<evidence type="ECO:0000313" key="4">
    <source>
        <dbReference type="EMBL" id="MDP9972126.1"/>
    </source>
</evidence>